<comment type="caution">
    <text evidence="14">The sequence shown here is derived from an EMBL/GenBank/DDBJ whole genome shotgun (WGS) entry which is preliminary data.</text>
</comment>
<feature type="domain" description="DNA polymerase III beta sliding clamp central" evidence="12">
    <location>
        <begin position="130"/>
        <end position="243"/>
    </location>
</feature>
<dbReference type="GO" id="GO:0009360">
    <property type="term" value="C:DNA polymerase III complex"/>
    <property type="evidence" value="ECO:0007669"/>
    <property type="project" value="InterPro"/>
</dbReference>
<dbReference type="PANTHER" id="PTHR30478:SF0">
    <property type="entry name" value="BETA SLIDING CLAMP"/>
    <property type="match status" value="1"/>
</dbReference>
<sequence>MKLIVERQNLYSCLQKIRPFIGKKTTMPILSHILLEARENELIMMATDLELAFKGSCPAEVFAPGQLPVPGKTLYDFVRTLEYEKIELKENESHWLEIIGGNSYLCLATLPPDEFPTFPEIEHFHLISFPSELFRKAIMKTYFSMAKEDVDTNLAGLCLEKQKDKLCFVSTDTYRLSYMEIPYTDLDLLQFDKSIMLPRKAVLEILRLCSTGMLQIGFDNSAGVIKTDGYIFYFRLKENKFPEYHSIIPKKSEYEAKIPKRILKDILKRTSVLITDKFKVADFLFYRDRLIVKAENPAVGKIEENLDIEFSGDKLKMAFNISFLLDILNVMDSEEFIFGLNTERTPCIITGKNDIGFKALIMPVIERE</sequence>
<evidence type="ECO:0000259" key="11">
    <source>
        <dbReference type="Pfam" id="PF00712"/>
    </source>
</evidence>
<dbReference type="GO" id="GO:0008408">
    <property type="term" value="F:3'-5' exonuclease activity"/>
    <property type="evidence" value="ECO:0007669"/>
    <property type="project" value="InterPro"/>
</dbReference>
<dbReference type="GO" id="GO:0003887">
    <property type="term" value="F:DNA-directed DNA polymerase activity"/>
    <property type="evidence" value="ECO:0007669"/>
    <property type="project" value="UniProtKB-UniRule"/>
</dbReference>
<evidence type="ECO:0000259" key="13">
    <source>
        <dbReference type="Pfam" id="PF02768"/>
    </source>
</evidence>
<comment type="subcellular location">
    <subcellularLocation>
        <location evidence="1 10">Cytoplasm</location>
    </subcellularLocation>
</comment>
<comment type="subunit">
    <text evidence="10">Forms a ring-shaped head-to-tail homodimer around DNA.</text>
</comment>
<dbReference type="Pfam" id="PF02768">
    <property type="entry name" value="DNA_pol3_beta_3"/>
    <property type="match status" value="1"/>
</dbReference>
<dbReference type="Gene3D" id="3.10.150.10">
    <property type="entry name" value="DNA Polymerase III, subunit A, domain 2"/>
    <property type="match status" value="1"/>
</dbReference>
<evidence type="ECO:0000256" key="4">
    <source>
        <dbReference type="ARBA" id="ARBA00022490"/>
    </source>
</evidence>
<evidence type="ECO:0000256" key="2">
    <source>
        <dbReference type="ARBA" id="ARBA00010752"/>
    </source>
</evidence>
<organism evidence="14">
    <name type="scientific">Desulfofervidus auxilii</name>
    <dbReference type="NCBI Taxonomy" id="1621989"/>
    <lineage>
        <taxon>Bacteria</taxon>
        <taxon>Pseudomonadati</taxon>
        <taxon>Thermodesulfobacteriota</taxon>
        <taxon>Candidatus Desulfofervidia</taxon>
        <taxon>Candidatus Desulfofervidales</taxon>
        <taxon>Candidatus Desulfofervidaceae</taxon>
        <taxon>Candidatus Desulfofervidus</taxon>
    </lineage>
</organism>
<dbReference type="NCBIfam" id="TIGR00663">
    <property type="entry name" value="dnan"/>
    <property type="match status" value="1"/>
</dbReference>
<dbReference type="GO" id="GO:0005737">
    <property type="term" value="C:cytoplasm"/>
    <property type="evidence" value="ECO:0007669"/>
    <property type="project" value="UniProtKB-SubCell"/>
</dbReference>
<evidence type="ECO:0000313" key="14">
    <source>
        <dbReference type="EMBL" id="HDD44106.1"/>
    </source>
</evidence>
<evidence type="ECO:0000256" key="9">
    <source>
        <dbReference type="ARBA" id="ARBA00023125"/>
    </source>
</evidence>
<gene>
    <name evidence="14" type="primary">dnaN</name>
    <name evidence="14" type="ORF">ENG63_04510</name>
</gene>
<dbReference type="SUPFAM" id="SSF55979">
    <property type="entry name" value="DNA clamp"/>
    <property type="match status" value="3"/>
</dbReference>
<evidence type="ECO:0000256" key="7">
    <source>
        <dbReference type="ARBA" id="ARBA00022705"/>
    </source>
</evidence>
<dbReference type="Pfam" id="PF02767">
    <property type="entry name" value="DNA_pol3_beta_2"/>
    <property type="match status" value="1"/>
</dbReference>
<protein>
    <recommendedName>
        <fullName evidence="3 10">Beta sliding clamp</fullName>
    </recommendedName>
</protein>
<proteinExistence type="inferred from homology"/>
<accession>A0A7C0Y2L9</accession>
<evidence type="ECO:0000256" key="5">
    <source>
        <dbReference type="ARBA" id="ARBA00022679"/>
    </source>
</evidence>
<dbReference type="PANTHER" id="PTHR30478">
    <property type="entry name" value="DNA POLYMERASE III SUBUNIT BETA"/>
    <property type="match status" value="1"/>
</dbReference>
<comment type="similarity">
    <text evidence="2 10">Belongs to the beta sliding clamp family.</text>
</comment>
<dbReference type="Pfam" id="PF00712">
    <property type="entry name" value="DNA_pol3_beta"/>
    <property type="match status" value="1"/>
</dbReference>
<dbReference type="EMBL" id="DRBS01000176">
    <property type="protein sequence ID" value="HDD44106.1"/>
    <property type="molecule type" value="Genomic_DNA"/>
</dbReference>
<keyword evidence="4 10" id="KW-0963">Cytoplasm</keyword>
<dbReference type="PIRSF" id="PIRSF000804">
    <property type="entry name" value="DNA_pol_III_b"/>
    <property type="match status" value="1"/>
</dbReference>
<keyword evidence="6 10" id="KW-0548">Nucleotidyltransferase</keyword>
<evidence type="ECO:0000256" key="6">
    <source>
        <dbReference type="ARBA" id="ARBA00022695"/>
    </source>
</evidence>
<feature type="domain" description="DNA polymerase III beta sliding clamp N-terminal" evidence="11">
    <location>
        <begin position="1"/>
        <end position="118"/>
    </location>
</feature>
<dbReference type="InterPro" id="IPR022637">
    <property type="entry name" value="DNA_polIII_beta_cen"/>
</dbReference>
<name>A0A7C0Y2L9_DESA2</name>
<dbReference type="InterPro" id="IPR022634">
    <property type="entry name" value="DNA_polIII_beta_N"/>
</dbReference>
<dbReference type="GO" id="GO:0003677">
    <property type="term" value="F:DNA binding"/>
    <property type="evidence" value="ECO:0007669"/>
    <property type="project" value="UniProtKB-UniRule"/>
</dbReference>
<keyword evidence="9" id="KW-0238">DNA-binding</keyword>
<dbReference type="InterPro" id="IPR022635">
    <property type="entry name" value="DNA_polIII_beta_C"/>
</dbReference>
<reference evidence="14" key="1">
    <citation type="journal article" date="2020" name="mSystems">
        <title>Genome- and Community-Level Interaction Insights into Carbon Utilization and Element Cycling Functions of Hydrothermarchaeota in Hydrothermal Sediment.</title>
        <authorList>
            <person name="Zhou Z."/>
            <person name="Liu Y."/>
            <person name="Xu W."/>
            <person name="Pan J."/>
            <person name="Luo Z.H."/>
            <person name="Li M."/>
        </authorList>
    </citation>
    <scope>NUCLEOTIDE SEQUENCE [LARGE SCALE GENOMIC DNA]</scope>
    <source>
        <strain evidence="14">HyVt-233</strain>
    </source>
</reference>
<dbReference type="InterPro" id="IPR046938">
    <property type="entry name" value="DNA_clamp_sf"/>
</dbReference>
<dbReference type="Gene3D" id="3.70.10.10">
    <property type="match status" value="1"/>
</dbReference>
<dbReference type="CDD" id="cd00140">
    <property type="entry name" value="beta_clamp"/>
    <property type="match status" value="1"/>
</dbReference>
<dbReference type="AlphaFoldDB" id="A0A7C0Y2L9"/>
<evidence type="ECO:0000256" key="1">
    <source>
        <dbReference type="ARBA" id="ARBA00004496"/>
    </source>
</evidence>
<keyword evidence="5 10" id="KW-0808">Transferase</keyword>
<evidence type="ECO:0000256" key="3">
    <source>
        <dbReference type="ARBA" id="ARBA00021035"/>
    </source>
</evidence>
<keyword evidence="8 10" id="KW-0239">DNA-directed DNA polymerase</keyword>
<feature type="domain" description="DNA polymerase III beta sliding clamp C-terminal" evidence="13">
    <location>
        <begin position="246"/>
        <end position="364"/>
    </location>
</feature>
<dbReference type="InterPro" id="IPR001001">
    <property type="entry name" value="DNA_polIII_beta"/>
</dbReference>
<comment type="function">
    <text evidence="10">Confers DNA tethering and processivity to DNA polymerases and other proteins. Acts as a clamp, forming a ring around DNA (a reaction catalyzed by the clamp-loading complex) which diffuses in an ATP-independent manner freely and bidirectionally along dsDNA. Initially characterized for its ability to contact the catalytic subunit of DNA polymerase III (Pol III), a complex, multichain enzyme responsible for most of the replicative synthesis in bacteria; Pol III exhibits 3'-5' exonuclease proofreading activity. The beta chain is required for initiation of replication as well as for processivity of DNA replication.</text>
</comment>
<dbReference type="SMART" id="SM00480">
    <property type="entry name" value="POL3Bc"/>
    <property type="match status" value="1"/>
</dbReference>
<evidence type="ECO:0000256" key="10">
    <source>
        <dbReference type="PIRNR" id="PIRNR000804"/>
    </source>
</evidence>
<evidence type="ECO:0000259" key="12">
    <source>
        <dbReference type="Pfam" id="PF02767"/>
    </source>
</evidence>
<dbReference type="Proteomes" id="UP000886289">
    <property type="component" value="Unassembled WGS sequence"/>
</dbReference>
<dbReference type="GO" id="GO:0006271">
    <property type="term" value="P:DNA strand elongation involved in DNA replication"/>
    <property type="evidence" value="ECO:0007669"/>
    <property type="project" value="TreeGrafter"/>
</dbReference>
<keyword evidence="7 10" id="KW-0235">DNA replication</keyword>
<evidence type="ECO:0000256" key="8">
    <source>
        <dbReference type="ARBA" id="ARBA00022932"/>
    </source>
</evidence>